<reference evidence="2" key="1">
    <citation type="submission" date="2012-08" db="EMBL/GenBank/DDBJ databases">
        <title>The Genome Sequence of Wuchereria bancrofti.</title>
        <authorList>
            <person name="Nutman T.B."/>
            <person name="Fink D.L."/>
            <person name="Russ C."/>
            <person name="Young S."/>
            <person name="Zeng Q."/>
            <person name="Koehrsen M."/>
            <person name="Alvarado L."/>
            <person name="Berlin A."/>
            <person name="Chapman S.B."/>
            <person name="Chen Z."/>
            <person name="Freedman E."/>
            <person name="Gellesch M."/>
            <person name="Goldberg J."/>
            <person name="Griggs A."/>
            <person name="Gujja S."/>
            <person name="Heilman E.R."/>
            <person name="Heiman D."/>
            <person name="Hepburn T."/>
            <person name="Howarth C."/>
            <person name="Jen D."/>
            <person name="Larson L."/>
            <person name="Lewis B."/>
            <person name="Mehta T."/>
            <person name="Park D."/>
            <person name="Pearson M."/>
            <person name="Roberts A."/>
            <person name="Saif S."/>
            <person name="Shea T."/>
            <person name="Shenoy N."/>
            <person name="Sisk P."/>
            <person name="Stolte C."/>
            <person name="Sykes S."/>
            <person name="Walk T."/>
            <person name="White J."/>
            <person name="Yandava C."/>
            <person name="Haas B."/>
            <person name="Henn M.R."/>
            <person name="Nusbaum C."/>
            <person name="Birren B."/>
        </authorList>
    </citation>
    <scope>NUCLEOTIDE SEQUENCE [LARGE SCALE GENOMIC DNA]</scope>
    <source>
        <strain evidence="2">NA</strain>
    </source>
</reference>
<feature type="non-terminal residue" evidence="1">
    <location>
        <position position="1"/>
    </location>
</feature>
<comment type="caution">
    <text evidence="1">The sequence shown here is derived from an EMBL/GenBank/DDBJ whole genome shotgun (WGS) entry which is preliminary data.</text>
</comment>
<name>J9ECF2_WUCBA</name>
<evidence type="ECO:0000313" key="2">
    <source>
        <dbReference type="Proteomes" id="UP000004810"/>
    </source>
</evidence>
<proteinExistence type="predicted"/>
<protein>
    <submittedName>
        <fullName evidence="1">Uncharacterized protein</fullName>
    </submittedName>
</protein>
<organism evidence="1 2">
    <name type="scientific">Wuchereria bancrofti</name>
    <dbReference type="NCBI Taxonomy" id="6293"/>
    <lineage>
        <taxon>Eukaryota</taxon>
        <taxon>Metazoa</taxon>
        <taxon>Ecdysozoa</taxon>
        <taxon>Nematoda</taxon>
        <taxon>Chromadorea</taxon>
        <taxon>Rhabditida</taxon>
        <taxon>Spirurina</taxon>
        <taxon>Spiruromorpha</taxon>
        <taxon>Filarioidea</taxon>
        <taxon>Onchocercidae</taxon>
        <taxon>Wuchereria</taxon>
    </lineage>
</organism>
<dbReference type="EMBL" id="ADBV01011723">
    <property type="protein sequence ID" value="EJW74712.1"/>
    <property type="molecule type" value="Genomic_DNA"/>
</dbReference>
<gene>
    <name evidence="1" type="ORF">WUBG_14385</name>
</gene>
<dbReference type="AlphaFoldDB" id="J9ECF2"/>
<evidence type="ECO:0000313" key="1">
    <source>
        <dbReference type="EMBL" id="EJW74712.1"/>
    </source>
</evidence>
<accession>J9ECF2</accession>
<sequence>AKANCPKTTVFATNCFESIWTSEVFLTAPASGISQTATLPPSLYSQPLNAIRSYPPHTSAISHNTNNGLWTHQNSKYILGQPNSYFNSNADPFILPFYNRNPS</sequence>
<dbReference type="Proteomes" id="UP000004810">
    <property type="component" value="Unassembled WGS sequence"/>
</dbReference>